<accession>A0A0E9VGH9</accession>
<proteinExistence type="predicted"/>
<protein>
    <submittedName>
        <fullName evidence="1">Uncharacterized protein</fullName>
    </submittedName>
</protein>
<reference evidence="1" key="2">
    <citation type="journal article" date="2015" name="Fish Shellfish Immunol.">
        <title>Early steps in the European eel (Anguilla anguilla)-Vibrio vulnificus interaction in the gills: Role of the RtxA13 toxin.</title>
        <authorList>
            <person name="Callol A."/>
            <person name="Pajuelo D."/>
            <person name="Ebbesson L."/>
            <person name="Teles M."/>
            <person name="MacKenzie S."/>
            <person name="Amaro C."/>
        </authorList>
    </citation>
    <scope>NUCLEOTIDE SEQUENCE</scope>
</reference>
<name>A0A0E9VGH9_ANGAN</name>
<evidence type="ECO:0000313" key="1">
    <source>
        <dbReference type="EMBL" id="JAH77197.1"/>
    </source>
</evidence>
<sequence>MLNYTLFPE</sequence>
<reference evidence="1" key="1">
    <citation type="submission" date="2014-11" db="EMBL/GenBank/DDBJ databases">
        <authorList>
            <person name="Amaro Gonzalez C."/>
        </authorList>
    </citation>
    <scope>NUCLEOTIDE SEQUENCE</scope>
</reference>
<dbReference type="EMBL" id="GBXM01031380">
    <property type="protein sequence ID" value="JAH77197.1"/>
    <property type="molecule type" value="Transcribed_RNA"/>
</dbReference>
<organism evidence="1">
    <name type="scientific">Anguilla anguilla</name>
    <name type="common">European freshwater eel</name>
    <name type="synonym">Muraena anguilla</name>
    <dbReference type="NCBI Taxonomy" id="7936"/>
    <lineage>
        <taxon>Eukaryota</taxon>
        <taxon>Metazoa</taxon>
        <taxon>Chordata</taxon>
        <taxon>Craniata</taxon>
        <taxon>Vertebrata</taxon>
        <taxon>Euteleostomi</taxon>
        <taxon>Actinopterygii</taxon>
        <taxon>Neopterygii</taxon>
        <taxon>Teleostei</taxon>
        <taxon>Anguilliformes</taxon>
        <taxon>Anguillidae</taxon>
        <taxon>Anguilla</taxon>
    </lineage>
</organism>